<keyword evidence="9" id="KW-1185">Reference proteome</keyword>
<dbReference type="GO" id="GO:0016020">
    <property type="term" value="C:membrane"/>
    <property type="evidence" value="ECO:0007669"/>
    <property type="project" value="UniProtKB-SubCell"/>
</dbReference>
<dbReference type="AlphaFoldDB" id="A0AAW0V6E3"/>
<feature type="transmembrane region" description="Helical" evidence="6">
    <location>
        <begin position="433"/>
        <end position="450"/>
    </location>
</feature>
<accession>A0AAW0V6E3</accession>
<sequence>MNGDSKDTEDKNSDPGKDNAVLKDETKHNKLKEDENVSEKEVYPKKQEDSEHANNGEAETGNNLHDITFENLLQLVGTRGRWNVLLFVLCAYSTFVSPMQTLSYQFLGATPDYWCRVDPLLDAGWTQEQIFSFAIPINEEGKHESCLMYDHNYTRAVEMGYVEAAATLHNNTAIVPCYTRDFNRSQYQSTMTTEWDLVCERRALYSTTQAAAQIGKFAGAFLLGYLLDLYGRRRIVLWCSMLSILSAFGSALSPVVEVYIFMKVVIMAVMAGIYLGCITLLMETSGRRERTMVSALFVVPWALGYMILPGVAYLVRPWKWLQAATSLPTLPLVLYYWFLPESPRWLILQGRHQEALEILASAAKLNKKTLPSEEKLLAIMQQLQKKASTEKDTDLSDFERNTKRDHWNAVRRVVSVTKKYLAVLRVRELRGRALIVFYCWFTASLVYYGISLNATNISADPYLYIFLGGLLELPSYFLLWPLMACLGRVKPLALLYLLCAIAILIMSSLIYFYPAAPIGLLMFLSLSGKVAITMGFHLIWLFTLELFPTKYRSLATSQASVCARVGSVSSPYLNDILGELVTWAPSAVFSILSLIAAVLSIILPETKGRALSEGNTIEKRADSQGKNNLGFSVETDHRTRFLKTTEADDGEPDTKESMTTHI</sequence>
<dbReference type="InterPro" id="IPR005829">
    <property type="entry name" value="Sugar_transporter_CS"/>
</dbReference>
<dbReference type="PANTHER" id="PTHR24064">
    <property type="entry name" value="SOLUTE CARRIER FAMILY 22 MEMBER"/>
    <property type="match status" value="1"/>
</dbReference>
<feature type="transmembrane region" description="Helical" evidence="6">
    <location>
        <begin position="492"/>
        <end position="512"/>
    </location>
</feature>
<keyword evidence="4 6" id="KW-0472">Membrane</keyword>
<dbReference type="Proteomes" id="UP001487740">
    <property type="component" value="Unassembled WGS sequence"/>
</dbReference>
<feature type="compositionally biased region" description="Basic and acidic residues" evidence="5">
    <location>
        <begin position="1"/>
        <end position="54"/>
    </location>
</feature>
<evidence type="ECO:0000313" key="8">
    <source>
        <dbReference type="EMBL" id="KAK8407770.1"/>
    </source>
</evidence>
<reference evidence="8 9" key="1">
    <citation type="submission" date="2023-03" db="EMBL/GenBank/DDBJ databases">
        <title>High-quality genome of Scylla paramamosain provides insights in environmental adaptation.</title>
        <authorList>
            <person name="Zhang L."/>
        </authorList>
    </citation>
    <scope>NUCLEOTIDE SEQUENCE [LARGE SCALE GENOMIC DNA]</scope>
    <source>
        <strain evidence="8">LZ_2023a</strain>
        <tissue evidence="8">Muscle</tissue>
    </source>
</reference>
<feature type="region of interest" description="Disordered" evidence="5">
    <location>
        <begin position="643"/>
        <end position="662"/>
    </location>
</feature>
<dbReference type="InterPro" id="IPR020846">
    <property type="entry name" value="MFS_dom"/>
</dbReference>
<evidence type="ECO:0000256" key="6">
    <source>
        <dbReference type="SAM" id="Phobius"/>
    </source>
</evidence>
<evidence type="ECO:0000256" key="3">
    <source>
        <dbReference type="ARBA" id="ARBA00022989"/>
    </source>
</evidence>
<dbReference type="InterPro" id="IPR005828">
    <property type="entry name" value="MFS_sugar_transport-like"/>
</dbReference>
<comment type="caution">
    <text evidence="8">The sequence shown here is derived from an EMBL/GenBank/DDBJ whole genome shotgun (WGS) entry which is preliminary data.</text>
</comment>
<dbReference type="EMBL" id="JARAKH010000001">
    <property type="protein sequence ID" value="KAK8407771.1"/>
    <property type="molecule type" value="Genomic_DNA"/>
</dbReference>
<dbReference type="CDD" id="cd17317">
    <property type="entry name" value="MFS_SLC22"/>
    <property type="match status" value="1"/>
</dbReference>
<feature type="domain" description="Major facilitator superfamily (MFS) profile" evidence="7">
    <location>
        <begin position="153"/>
        <end position="608"/>
    </location>
</feature>
<feature type="transmembrane region" description="Helical" evidence="6">
    <location>
        <begin position="320"/>
        <end position="339"/>
    </location>
</feature>
<dbReference type="InterPro" id="IPR036259">
    <property type="entry name" value="MFS_trans_sf"/>
</dbReference>
<protein>
    <recommendedName>
        <fullName evidence="7">Major facilitator superfamily (MFS) profile domain-containing protein</fullName>
    </recommendedName>
</protein>
<feature type="transmembrane region" description="Helical" evidence="6">
    <location>
        <begin position="235"/>
        <end position="252"/>
    </location>
</feature>
<dbReference type="PROSITE" id="PS00216">
    <property type="entry name" value="SUGAR_TRANSPORT_1"/>
    <property type="match status" value="1"/>
</dbReference>
<dbReference type="EMBL" id="JARAKH010000001">
    <property type="protein sequence ID" value="KAK8407770.1"/>
    <property type="molecule type" value="Genomic_DNA"/>
</dbReference>
<evidence type="ECO:0000313" key="9">
    <source>
        <dbReference type="Proteomes" id="UP001487740"/>
    </source>
</evidence>
<evidence type="ECO:0000259" key="7">
    <source>
        <dbReference type="PROSITE" id="PS50850"/>
    </source>
</evidence>
<evidence type="ECO:0000256" key="2">
    <source>
        <dbReference type="ARBA" id="ARBA00022692"/>
    </source>
</evidence>
<name>A0AAW0V6E3_SCYPA</name>
<feature type="transmembrane region" description="Helical" evidence="6">
    <location>
        <begin position="580"/>
        <end position="603"/>
    </location>
</feature>
<dbReference type="SUPFAM" id="SSF103473">
    <property type="entry name" value="MFS general substrate transporter"/>
    <property type="match status" value="1"/>
</dbReference>
<evidence type="ECO:0000256" key="5">
    <source>
        <dbReference type="SAM" id="MobiDB-lite"/>
    </source>
</evidence>
<dbReference type="PROSITE" id="PS50850">
    <property type="entry name" value="MFS"/>
    <property type="match status" value="1"/>
</dbReference>
<feature type="transmembrane region" description="Helical" evidence="6">
    <location>
        <begin position="293"/>
        <end position="314"/>
    </location>
</feature>
<evidence type="ECO:0000256" key="1">
    <source>
        <dbReference type="ARBA" id="ARBA00004141"/>
    </source>
</evidence>
<feature type="transmembrane region" description="Helical" evidence="6">
    <location>
        <begin position="210"/>
        <end position="228"/>
    </location>
</feature>
<feature type="region of interest" description="Disordered" evidence="5">
    <location>
        <begin position="1"/>
        <end position="62"/>
    </location>
</feature>
<comment type="subcellular location">
    <subcellularLocation>
        <location evidence="1">Membrane</location>
        <topology evidence="1">Multi-pass membrane protein</topology>
    </subcellularLocation>
</comment>
<evidence type="ECO:0000256" key="4">
    <source>
        <dbReference type="ARBA" id="ARBA00023136"/>
    </source>
</evidence>
<dbReference type="Gene3D" id="1.20.1250.20">
    <property type="entry name" value="MFS general substrate transporter like domains"/>
    <property type="match status" value="1"/>
</dbReference>
<keyword evidence="3 6" id="KW-1133">Transmembrane helix</keyword>
<dbReference type="Pfam" id="PF00083">
    <property type="entry name" value="Sugar_tr"/>
    <property type="match status" value="1"/>
</dbReference>
<gene>
    <name evidence="8" type="ORF">O3P69_002366</name>
</gene>
<keyword evidence="2 6" id="KW-0812">Transmembrane</keyword>
<dbReference type="GO" id="GO:0022857">
    <property type="term" value="F:transmembrane transporter activity"/>
    <property type="evidence" value="ECO:0007669"/>
    <property type="project" value="InterPro"/>
</dbReference>
<feature type="transmembrane region" description="Helical" evidence="6">
    <location>
        <begin position="258"/>
        <end position="281"/>
    </location>
</feature>
<proteinExistence type="predicted"/>
<feature type="transmembrane region" description="Helical" evidence="6">
    <location>
        <begin position="518"/>
        <end position="542"/>
    </location>
</feature>
<organism evidence="8 9">
    <name type="scientific">Scylla paramamosain</name>
    <name type="common">Mud crab</name>
    <dbReference type="NCBI Taxonomy" id="85552"/>
    <lineage>
        <taxon>Eukaryota</taxon>
        <taxon>Metazoa</taxon>
        <taxon>Ecdysozoa</taxon>
        <taxon>Arthropoda</taxon>
        <taxon>Crustacea</taxon>
        <taxon>Multicrustacea</taxon>
        <taxon>Malacostraca</taxon>
        <taxon>Eumalacostraca</taxon>
        <taxon>Eucarida</taxon>
        <taxon>Decapoda</taxon>
        <taxon>Pleocyemata</taxon>
        <taxon>Brachyura</taxon>
        <taxon>Eubrachyura</taxon>
        <taxon>Portunoidea</taxon>
        <taxon>Portunidae</taxon>
        <taxon>Portuninae</taxon>
        <taxon>Scylla</taxon>
    </lineage>
</organism>
<feature type="transmembrane region" description="Helical" evidence="6">
    <location>
        <begin position="462"/>
        <end position="480"/>
    </location>
</feature>